<dbReference type="InterPro" id="IPR036582">
    <property type="entry name" value="Mao_N_sf"/>
</dbReference>
<dbReference type="SUPFAM" id="SSF55383">
    <property type="entry name" value="Copper amine oxidase, domain N"/>
    <property type="match status" value="1"/>
</dbReference>
<dbReference type="Pfam" id="PF07833">
    <property type="entry name" value="Cu_amine_oxidN1"/>
    <property type="match status" value="1"/>
</dbReference>
<evidence type="ECO:0000313" key="5">
    <source>
        <dbReference type="Proteomes" id="UP001154322"/>
    </source>
</evidence>
<feature type="signal peptide" evidence="2">
    <location>
        <begin position="1"/>
        <end position="26"/>
    </location>
</feature>
<evidence type="ECO:0000256" key="1">
    <source>
        <dbReference type="SAM" id="MobiDB-lite"/>
    </source>
</evidence>
<dbReference type="InterPro" id="IPR012854">
    <property type="entry name" value="Cu_amine_oxidase-like_N"/>
</dbReference>
<keyword evidence="2" id="KW-0732">Signal</keyword>
<evidence type="ECO:0000313" key="4">
    <source>
        <dbReference type="EMBL" id="CAH8247993.1"/>
    </source>
</evidence>
<evidence type="ECO:0000259" key="3">
    <source>
        <dbReference type="Pfam" id="PF07833"/>
    </source>
</evidence>
<feature type="domain" description="Copper amine oxidase-like N-terminal" evidence="3">
    <location>
        <begin position="78"/>
        <end position="155"/>
    </location>
</feature>
<dbReference type="RefSeq" id="WP_213429555.1">
    <property type="nucleotide sequence ID" value="NZ_AP031286.1"/>
</dbReference>
<feature type="region of interest" description="Disordered" evidence="1">
    <location>
        <begin position="307"/>
        <end position="353"/>
    </location>
</feature>
<reference evidence="4" key="1">
    <citation type="submission" date="2022-06" db="EMBL/GenBank/DDBJ databases">
        <authorList>
            <person name="Dietemann V."/>
            <person name="Ory F."/>
            <person name="Dainat B."/>
            <person name="Oberhansli S."/>
        </authorList>
    </citation>
    <scope>NUCLEOTIDE SEQUENCE</scope>
    <source>
        <strain evidence="4">Ena-SAMPLE-TAB-26-04-2022-14:26:32:270-5432</strain>
    </source>
</reference>
<gene>
    <name evidence="4" type="ORF">WJ0W_005248</name>
</gene>
<feature type="chain" id="PRO_5047316569" evidence="2">
    <location>
        <begin position="27"/>
        <end position="353"/>
    </location>
</feature>
<keyword evidence="5" id="KW-1185">Reference proteome</keyword>
<feature type="compositionally biased region" description="Low complexity" evidence="1">
    <location>
        <begin position="319"/>
        <end position="340"/>
    </location>
</feature>
<dbReference type="EMBL" id="CALYLO010000008">
    <property type="protein sequence ID" value="CAH8247993.1"/>
    <property type="molecule type" value="Genomic_DNA"/>
</dbReference>
<proteinExistence type="predicted"/>
<dbReference type="Gene3D" id="3.30.457.10">
    <property type="entry name" value="Copper amine oxidase-like, N-terminal domain"/>
    <property type="match status" value="1"/>
</dbReference>
<name>A0ABM9G7V2_9BACL</name>
<accession>A0ABM9G7V2</accession>
<evidence type="ECO:0000256" key="2">
    <source>
        <dbReference type="SAM" id="SignalP"/>
    </source>
</evidence>
<protein>
    <submittedName>
        <fullName evidence="4">Copper amine oxidase N-terminal domain-containing protein</fullName>
    </submittedName>
</protein>
<organism evidence="4 5">
    <name type="scientific">Paenibacillus melissococcoides</name>
    <dbReference type="NCBI Taxonomy" id="2912268"/>
    <lineage>
        <taxon>Bacteria</taxon>
        <taxon>Bacillati</taxon>
        <taxon>Bacillota</taxon>
        <taxon>Bacilli</taxon>
        <taxon>Bacillales</taxon>
        <taxon>Paenibacillaceae</taxon>
        <taxon>Paenibacillus</taxon>
    </lineage>
</organism>
<comment type="caution">
    <text evidence="4">The sequence shown here is derived from an EMBL/GenBank/DDBJ whole genome shotgun (WGS) entry which is preliminary data.</text>
</comment>
<dbReference type="Proteomes" id="UP001154322">
    <property type="component" value="Unassembled WGS sequence"/>
</dbReference>
<sequence length="353" mass="38826">MRKWMLAGLCLVIGLGFQLLSGPGNAEAASKTAAGGKADVYLNGFQLTEWRWERNYIMVPLFAFDDYSYFGNSNEQEITYKWDAESKTVWVFSKGKTNAVKLIADKTVAWVNGKKVELAAPVKIMDGHTYVPLRFVSEALGGEVEWNNSKRTAIIRTPERVGRDEVLRTGGLEEARKEALLLPSVFPNRELPYRAEGFEVKIEFPEGEALRYYSTVKDVKSYIAVNEDGLAEVLWQGRTTANPDTYLEESGTRPEGEEALIYFQHTFPVQDTVKYGKIDKDGKATELGTFEVKRSLRTSADAVTAIAGEKRKDAAPAQGSDKTASKTTGTSASKTATKADSNSENKSAGKGGS</sequence>